<name>A0ABW5LAJ9_9SPHI</name>
<dbReference type="Gene3D" id="3.90.550.10">
    <property type="entry name" value="Spore Coat Polysaccharide Biosynthesis Protein SpsA, Chain A"/>
    <property type="match status" value="1"/>
</dbReference>
<proteinExistence type="predicted"/>
<reference evidence="5" key="1">
    <citation type="journal article" date="2019" name="Int. J. Syst. Evol. Microbiol.">
        <title>The Global Catalogue of Microorganisms (GCM) 10K type strain sequencing project: providing services to taxonomists for standard genome sequencing and annotation.</title>
        <authorList>
            <consortium name="The Broad Institute Genomics Platform"/>
            <consortium name="The Broad Institute Genome Sequencing Center for Infectious Disease"/>
            <person name="Wu L."/>
            <person name="Ma J."/>
        </authorList>
    </citation>
    <scope>NUCLEOTIDE SEQUENCE [LARGE SCALE GENOMIC DNA]</scope>
    <source>
        <strain evidence="5">KCTC 52298</strain>
    </source>
</reference>
<dbReference type="InterPro" id="IPR001173">
    <property type="entry name" value="Glyco_trans_2-like"/>
</dbReference>
<dbReference type="Pfam" id="PF00535">
    <property type="entry name" value="Glycos_transf_2"/>
    <property type="match status" value="1"/>
</dbReference>
<feature type="domain" description="Glycosyltransferase 2-like" evidence="3">
    <location>
        <begin position="7"/>
        <end position="139"/>
    </location>
</feature>
<dbReference type="SUPFAM" id="SSF53448">
    <property type="entry name" value="Nucleotide-diphospho-sugar transferases"/>
    <property type="match status" value="1"/>
</dbReference>
<evidence type="ECO:0000313" key="4">
    <source>
        <dbReference type="EMBL" id="MFD2557060.1"/>
    </source>
</evidence>
<dbReference type="EMBL" id="JBHULD010000025">
    <property type="protein sequence ID" value="MFD2557060.1"/>
    <property type="molecule type" value="Genomic_DNA"/>
</dbReference>
<dbReference type="PANTHER" id="PTHR22916">
    <property type="entry name" value="GLYCOSYLTRANSFERASE"/>
    <property type="match status" value="1"/>
</dbReference>
<evidence type="ECO:0000259" key="3">
    <source>
        <dbReference type="Pfam" id="PF00535"/>
    </source>
</evidence>
<keyword evidence="5" id="KW-1185">Reference proteome</keyword>
<organism evidence="4 5">
    <name type="scientific">Sphingobacterium tabacisoli</name>
    <dbReference type="NCBI Taxonomy" id="2044855"/>
    <lineage>
        <taxon>Bacteria</taxon>
        <taxon>Pseudomonadati</taxon>
        <taxon>Bacteroidota</taxon>
        <taxon>Sphingobacteriia</taxon>
        <taxon>Sphingobacteriales</taxon>
        <taxon>Sphingobacteriaceae</taxon>
        <taxon>Sphingobacterium</taxon>
    </lineage>
</organism>
<gene>
    <name evidence="4" type="ORF">ACFSQW_21900</name>
</gene>
<accession>A0ABW5LAJ9</accession>
<evidence type="ECO:0000313" key="5">
    <source>
        <dbReference type="Proteomes" id="UP001597440"/>
    </source>
</evidence>
<dbReference type="InterPro" id="IPR029044">
    <property type="entry name" value="Nucleotide-diphossugar_trans"/>
</dbReference>
<keyword evidence="2" id="KW-0808">Transferase</keyword>
<dbReference type="Proteomes" id="UP001597440">
    <property type="component" value="Unassembled WGS sequence"/>
</dbReference>
<dbReference type="RefSeq" id="WP_210354562.1">
    <property type="nucleotide sequence ID" value="NZ_JAEQMU010000002.1"/>
</dbReference>
<evidence type="ECO:0000256" key="2">
    <source>
        <dbReference type="ARBA" id="ARBA00022679"/>
    </source>
</evidence>
<evidence type="ECO:0000256" key="1">
    <source>
        <dbReference type="ARBA" id="ARBA00022676"/>
    </source>
</evidence>
<keyword evidence="1" id="KW-0328">Glycosyltransferase</keyword>
<sequence>MKQFDVSIIIPFYNVENYIVRCAHSLFQQSLERIQFIFVNDSSTDNSLLKLNDVIAQYPFRKEDILIVNHAKNRGSAAARNTGLDHVSGEYTGWVDADDWIERDMYEQMLAKTKEEGVDMVWCDFYLEYEDSSVKVTNKVPNKSSVYIGEMIKANVQGMLWNKLFRSEVFTKYEIRFIEGLCLGEDRLVVLKYLHYATRISYLDSFLYHYVQYNEISIVKDSSDKRFYEEIGNAQLIDEFIKSVGINYISEEDMNDFKIRSKRRLLLSTSIVDLKNWRIMLPEVNRKVFKTKELRFRHKVIAYMSEFNSLFFLQFWLFLKGRFGETTVRVKK</sequence>
<dbReference type="PANTHER" id="PTHR22916:SF51">
    <property type="entry name" value="GLYCOSYLTRANSFERASE EPSH-RELATED"/>
    <property type="match status" value="1"/>
</dbReference>
<protein>
    <submittedName>
        <fullName evidence="4">Glycosyltransferase family 2 protein</fullName>
    </submittedName>
</protein>
<dbReference type="CDD" id="cd00761">
    <property type="entry name" value="Glyco_tranf_GTA_type"/>
    <property type="match status" value="1"/>
</dbReference>
<comment type="caution">
    <text evidence="4">The sequence shown here is derived from an EMBL/GenBank/DDBJ whole genome shotgun (WGS) entry which is preliminary data.</text>
</comment>